<accession>A0A7I8VFX7</accession>
<dbReference type="GO" id="GO:0007018">
    <property type="term" value="P:microtubule-based movement"/>
    <property type="evidence" value="ECO:0007669"/>
    <property type="project" value="TreeGrafter"/>
</dbReference>
<evidence type="ECO:0000256" key="1">
    <source>
        <dbReference type="ARBA" id="ARBA00005361"/>
    </source>
</evidence>
<evidence type="ECO:0000313" key="2">
    <source>
        <dbReference type="EMBL" id="CAD5113426.1"/>
    </source>
</evidence>
<sequence length="113" mass="13016">MGTEKKKVWDKNGIEDVIRDVLDAYLNSMKYDGPRCCKLTGEICLMIKNRIQQTGSVDMNKKLVVQVLIGQESSDVIKFSSRCFWDRHLDHVASATYRNKHLYGFAIVYSCSY</sequence>
<dbReference type="GO" id="GO:0005868">
    <property type="term" value="C:cytoplasmic dynein complex"/>
    <property type="evidence" value="ECO:0007669"/>
    <property type="project" value="TreeGrafter"/>
</dbReference>
<comment type="similarity">
    <text evidence="1">Belongs to the dynein light chain Tctex-type family.</text>
</comment>
<dbReference type="EMBL" id="CAJFCJ010000003">
    <property type="protein sequence ID" value="CAD5113426.1"/>
    <property type="molecule type" value="Genomic_DNA"/>
</dbReference>
<comment type="caution">
    <text evidence="2">The sequence shown here is derived from an EMBL/GenBank/DDBJ whole genome shotgun (WGS) entry which is preliminary data.</text>
</comment>
<dbReference type="InterPro" id="IPR038586">
    <property type="entry name" value="Tctex-1-like_sf"/>
</dbReference>
<dbReference type="GO" id="GO:0005737">
    <property type="term" value="C:cytoplasm"/>
    <property type="evidence" value="ECO:0007669"/>
    <property type="project" value="TreeGrafter"/>
</dbReference>
<dbReference type="PANTHER" id="PTHR21255:SF65">
    <property type="entry name" value="TCTEX1 DOMAIN-CONTAINING PROTEIN 2"/>
    <property type="match status" value="1"/>
</dbReference>
<dbReference type="GO" id="GO:0045505">
    <property type="term" value="F:dynein intermediate chain binding"/>
    <property type="evidence" value="ECO:0007669"/>
    <property type="project" value="TreeGrafter"/>
</dbReference>
<proteinExistence type="inferred from homology"/>
<protein>
    <submittedName>
        <fullName evidence="2">DgyrCDS2596</fullName>
    </submittedName>
</protein>
<evidence type="ECO:0000313" key="3">
    <source>
        <dbReference type="Proteomes" id="UP000549394"/>
    </source>
</evidence>
<dbReference type="CDD" id="cd21451">
    <property type="entry name" value="DLC-like_TCTEX1D"/>
    <property type="match status" value="1"/>
</dbReference>
<dbReference type="AlphaFoldDB" id="A0A7I8VFX7"/>
<reference evidence="2 3" key="1">
    <citation type="submission" date="2020-08" db="EMBL/GenBank/DDBJ databases">
        <authorList>
            <person name="Hejnol A."/>
        </authorList>
    </citation>
    <scope>NUCLEOTIDE SEQUENCE [LARGE SCALE GENOMIC DNA]</scope>
</reference>
<dbReference type="Gene3D" id="3.30.1140.40">
    <property type="entry name" value="Tctex-1"/>
    <property type="match status" value="1"/>
</dbReference>
<gene>
    <name evidence="2" type="ORF">DGYR_LOCUS2420</name>
</gene>
<dbReference type="InterPro" id="IPR005334">
    <property type="entry name" value="Tctex-1-like"/>
</dbReference>
<dbReference type="Proteomes" id="UP000549394">
    <property type="component" value="Unassembled WGS sequence"/>
</dbReference>
<keyword evidence="3" id="KW-1185">Reference proteome</keyword>
<organism evidence="2 3">
    <name type="scientific">Dimorphilus gyrociliatus</name>
    <dbReference type="NCBI Taxonomy" id="2664684"/>
    <lineage>
        <taxon>Eukaryota</taxon>
        <taxon>Metazoa</taxon>
        <taxon>Spiralia</taxon>
        <taxon>Lophotrochozoa</taxon>
        <taxon>Annelida</taxon>
        <taxon>Polychaeta</taxon>
        <taxon>Polychaeta incertae sedis</taxon>
        <taxon>Dinophilidae</taxon>
        <taxon>Dimorphilus</taxon>
    </lineage>
</organism>
<dbReference type="OrthoDB" id="10248487at2759"/>
<dbReference type="PANTHER" id="PTHR21255">
    <property type="entry name" value="T-COMPLEX-ASSOCIATED-TESTIS-EXPRESSED 1/ DYNEIN LIGHT CHAIN"/>
    <property type="match status" value="1"/>
</dbReference>
<name>A0A7I8VFX7_9ANNE</name>
<dbReference type="Pfam" id="PF03645">
    <property type="entry name" value="Tctex-1"/>
    <property type="match status" value="1"/>
</dbReference>